<dbReference type="EMBL" id="JADGJD010000356">
    <property type="protein sequence ID" value="KAJ3051807.1"/>
    <property type="molecule type" value="Genomic_DNA"/>
</dbReference>
<reference evidence="1" key="1">
    <citation type="submission" date="2020-05" db="EMBL/GenBank/DDBJ databases">
        <title>Phylogenomic resolution of chytrid fungi.</title>
        <authorList>
            <person name="Stajich J.E."/>
            <person name="Amses K."/>
            <person name="Simmons R."/>
            <person name="Seto K."/>
            <person name="Myers J."/>
            <person name="Bonds A."/>
            <person name="Quandt C.A."/>
            <person name="Barry K."/>
            <person name="Liu P."/>
            <person name="Grigoriev I."/>
            <person name="Longcore J.E."/>
            <person name="James T.Y."/>
        </authorList>
    </citation>
    <scope>NUCLEOTIDE SEQUENCE</scope>
    <source>
        <strain evidence="1">JEL0318</strain>
    </source>
</reference>
<proteinExistence type="predicted"/>
<evidence type="ECO:0000313" key="1">
    <source>
        <dbReference type="EMBL" id="KAJ3051807.1"/>
    </source>
</evidence>
<dbReference type="SUPFAM" id="SSF53448">
    <property type="entry name" value="Nucleotide-diphospho-sugar transferases"/>
    <property type="match status" value="1"/>
</dbReference>
<accession>A0AAD5SF22</accession>
<keyword evidence="2" id="KW-1185">Reference proteome</keyword>
<sequence length="96" mass="10598">MAVVKTVTLILGVASLEKELKQVGFLKHQAGNLDFTKFNGAFQNFSANSEPSHVQYLATPKALLPVGGKPAISWWLEYLEHTGFVGNSYFVTDARR</sequence>
<dbReference type="Proteomes" id="UP001212841">
    <property type="component" value="Unassembled WGS sequence"/>
</dbReference>
<dbReference type="AlphaFoldDB" id="A0AAD5SF22"/>
<dbReference type="InterPro" id="IPR029044">
    <property type="entry name" value="Nucleotide-diphossugar_trans"/>
</dbReference>
<organism evidence="1 2">
    <name type="scientific">Rhizophlyctis rosea</name>
    <dbReference type="NCBI Taxonomy" id="64517"/>
    <lineage>
        <taxon>Eukaryota</taxon>
        <taxon>Fungi</taxon>
        <taxon>Fungi incertae sedis</taxon>
        <taxon>Chytridiomycota</taxon>
        <taxon>Chytridiomycota incertae sedis</taxon>
        <taxon>Chytridiomycetes</taxon>
        <taxon>Rhizophlyctidales</taxon>
        <taxon>Rhizophlyctidaceae</taxon>
        <taxon>Rhizophlyctis</taxon>
    </lineage>
</organism>
<gene>
    <name evidence="1" type="ORF">HK097_007173</name>
</gene>
<comment type="caution">
    <text evidence="1">The sequence shown here is derived from an EMBL/GenBank/DDBJ whole genome shotgun (WGS) entry which is preliminary data.</text>
</comment>
<protein>
    <submittedName>
        <fullName evidence="1">Uncharacterized protein</fullName>
    </submittedName>
</protein>
<evidence type="ECO:0000313" key="2">
    <source>
        <dbReference type="Proteomes" id="UP001212841"/>
    </source>
</evidence>
<name>A0AAD5SF22_9FUNG</name>